<evidence type="ECO:0000313" key="5">
    <source>
        <dbReference type="Ensembl" id="ENSSOCP00000001787.1"/>
    </source>
</evidence>
<proteinExistence type="predicted"/>
<name>A0A8D0EKD8_STROC</name>
<feature type="compositionally biased region" description="Basic and acidic residues" evidence="3">
    <location>
        <begin position="254"/>
        <end position="267"/>
    </location>
</feature>
<dbReference type="Proteomes" id="UP000694551">
    <property type="component" value="Unplaced"/>
</dbReference>
<dbReference type="SUPFAM" id="SSF56487">
    <property type="entry name" value="SRCR-like"/>
    <property type="match status" value="1"/>
</dbReference>
<evidence type="ECO:0000256" key="2">
    <source>
        <dbReference type="PROSITE-ProRule" id="PRU00196"/>
    </source>
</evidence>
<dbReference type="SMART" id="SM00202">
    <property type="entry name" value="SR"/>
    <property type="match status" value="1"/>
</dbReference>
<feature type="domain" description="SRCR" evidence="4">
    <location>
        <begin position="50"/>
        <end position="145"/>
    </location>
</feature>
<accession>A0A8D0EKD8</accession>
<evidence type="ECO:0000313" key="6">
    <source>
        <dbReference type="Proteomes" id="UP000694551"/>
    </source>
</evidence>
<dbReference type="PROSITE" id="PS50287">
    <property type="entry name" value="SRCR_2"/>
    <property type="match status" value="1"/>
</dbReference>
<evidence type="ECO:0000259" key="4">
    <source>
        <dbReference type="PROSITE" id="PS50287"/>
    </source>
</evidence>
<dbReference type="Pfam" id="PF00530">
    <property type="entry name" value="SRCR"/>
    <property type="match status" value="1"/>
</dbReference>
<sequence>MPAWCAQVGPGRAGFGSHQAGFGFRWVESGRCTGSASPQLRSLPIEHQEWRLTGGRDGCGGRVEVFFRGTWSTVCDSTWYELEASVLCRTLGCGQPLLQLSFSHTLPTRMLYQCDGQQPSLARCQWTYNKSAPCHQSRAAGVICNGMGPPPLRPAGLGGLTACLKPWGSPVTHFLLPSSIPVPLLPGSQGLQMPTPMATVTPSNVTLLSRSGRSPAFPPPNPPPSRGAVGQEIPTGDSCPIPISPPPDSPVTAKDPDSDSDYEHYDFSSEPPVALSTFYSEHPTQAGDPPATLPGGAPGCPPIDVHPPLLSPQTHCAGTPGSSCSHPVSPPAPPATPRMPTPVLSHPRVPVSPAEPHPADSSSTSSGEWYENVQGLEPPGDPSPHPGEDSALAGQEQGDMGGCRYPLPAPASTSRSLPGCLTGSVPCRLAGSILPLRGTHAGPRLL</sequence>
<reference evidence="5" key="1">
    <citation type="submission" date="2025-08" db="UniProtKB">
        <authorList>
            <consortium name="Ensembl"/>
        </authorList>
    </citation>
    <scope>IDENTIFICATION</scope>
</reference>
<feature type="disulfide bond" evidence="2">
    <location>
        <begin position="114"/>
        <end position="124"/>
    </location>
</feature>
<dbReference type="InterPro" id="IPR001190">
    <property type="entry name" value="SRCR"/>
</dbReference>
<dbReference type="Ensembl" id="ENSSOCT00000001830.1">
    <property type="protein sequence ID" value="ENSSOCP00000001787.1"/>
    <property type="gene ID" value="ENSSOCG00000001413.1"/>
</dbReference>
<dbReference type="PRINTS" id="PR00258">
    <property type="entry name" value="SPERACTRCPTR"/>
</dbReference>
<organism evidence="5 6">
    <name type="scientific">Strix occidentalis caurina</name>
    <name type="common">northern spotted owl</name>
    <dbReference type="NCBI Taxonomy" id="311401"/>
    <lineage>
        <taxon>Eukaryota</taxon>
        <taxon>Metazoa</taxon>
        <taxon>Chordata</taxon>
        <taxon>Craniata</taxon>
        <taxon>Vertebrata</taxon>
        <taxon>Euteleostomi</taxon>
        <taxon>Archelosauria</taxon>
        <taxon>Archosauria</taxon>
        <taxon>Dinosauria</taxon>
        <taxon>Saurischia</taxon>
        <taxon>Theropoda</taxon>
        <taxon>Coelurosauria</taxon>
        <taxon>Aves</taxon>
        <taxon>Neognathae</taxon>
        <taxon>Neoaves</taxon>
        <taxon>Telluraves</taxon>
        <taxon>Strigiformes</taxon>
        <taxon>Strigidae</taxon>
        <taxon>Strix</taxon>
    </lineage>
</organism>
<feature type="compositionally biased region" description="Pro residues" evidence="3">
    <location>
        <begin position="216"/>
        <end position="225"/>
    </location>
</feature>
<dbReference type="InterPro" id="IPR036772">
    <property type="entry name" value="SRCR-like_dom_sf"/>
</dbReference>
<keyword evidence="6" id="KW-1185">Reference proteome</keyword>
<feature type="region of interest" description="Disordered" evidence="3">
    <location>
        <begin position="205"/>
        <end position="413"/>
    </location>
</feature>
<dbReference type="PANTHER" id="PTHR48071">
    <property type="entry name" value="SRCR DOMAIN-CONTAINING PROTEIN"/>
    <property type="match status" value="1"/>
</dbReference>
<dbReference type="PANTHER" id="PTHR48071:SF18">
    <property type="entry name" value="DELETED IN MALIGNANT BRAIN TUMORS 1 PROTEIN-RELATED"/>
    <property type="match status" value="1"/>
</dbReference>
<dbReference type="FunFam" id="3.10.250.10:FF:000017">
    <property type="entry name" value="CD6 molecule"/>
    <property type="match status" value="1"/>
</dbReference>
<dbReference type="Gene3D" id="3.10.250.10">
    <property type="entry name" value="SRCR-like domain"/>
    <property type="match status" value="1"/>
</dbReference>
<dbReference type="AlphaFoldDB" id="A0A8D0EKD8"/>
<dbReference type="GO" id="GO:0016020">
    <property type="term" value="C:membrane"/>
    <property type="evidence" value="ECO:0007669"/>
    <property type="project" value="InterPro"/>
</dbReference>
<protein>
    <recommendedName>
        <fullName evidence="4">SRCR domain-containing protein</fullName>
    </recommendedName>
</protein>
<feature type="compositionally biased region" description="Pro residues" evidence="3">
    <location>
        <begin position="328"/>
        <end position="340"/>
    </location>
</feature>
<keyword evidence="1 2" id="KW-1015">Disulfide bond</keyword>
<comment type="caution">
    <text evidence="2">Lacks conserved residue(s) required for the propagation of feature annotation.</text>
</comment>
<reference evidence="5" key="2">
    <citation type="submission" date="2025-09" db="UniProtKB">
        <authorList>
            <consortium name="Ensembl"/>
        </authorList>
    </citation>
    <scope>IDENTIFICATION</scope>
</reference>
<feature type="compositionally biased region" description="Polar residues" evidence="3">
    <location>
        <begin position="311"/>
        <end position="326"/>
    </location>
</feature>
<evidence type="ECO:0000256" key="1">
    <source>
        <dbReference type="ARBA" id="ARBA00023157"/>
    </source>
</evidence>
<evidence type="ECO:0000256" key="3">
    <source>
        <dbReference type="SAM" id="MobiDB-lite"/>
    </source>
</evidence>